<evidence type="ECO:0000256" key="4">
    <source>
        <dbReference type="ARBA" id="ARBA00022618"/>
    </source>
</evidence>
<accession>A0A419UW34</accession>
<dbReference type="GO" id="GO:0008360">
    <property type="term" value="P:regulation of cell shape"/>
    <property type="evidence" value="ECO:0007669"/>
    <property type="project" value="UniProtKB-KW"/>
</dbReference>
<feature type="transmembrane region" description="Helical" evidence="22">
    <location>
        <begin position="341"/>
        <end position="360"/>
    </location>
</feature>
<evidence type="ECO:0000256" key="5">
    <source>
        <dbReference type="ARBA" id="ARBA00022676"/>
    </source>
</evidence>
<feature type="transmembrane region" description="Helical" evidence="22">
    <location>
        <begin position="7"/>
        <end position="29"/>
    </location>
</feature>
<evidence type="ECO:0000256" key="6">
    <source>
        <dbReference type="ARBA" id="ARBA00022679"/>
    </source>
</evidence>
<evidence type="ECO:0000256" key="8">
    <source>
        <dbReference type="ARBA" id="ARBA00022960"/>
    </source>
</evidence>
<evidence type="ECO:0000256" key="11">
    <source>
        <dbReference type="ARBA" id="ARBA00023136"/>
    </source>
</evidence>
<name>A0A419UW34_9BACL</name>
<evidence type="ECO:0000256" key="2">
    <source>
        <dbReference type="ARBA" id="ARBA00004752"/>
    </source>
</evidence>
<feature type="transmembrane region" description="Helical" evidence="22">
    <location>
        <begin position="72"/>
        <end position="92"/>
    </location>
</feature>
<evidence type="ECO:0000256" key="7">
    <source>
        <dbReference type="ARBA" id="ARBA00022692"/>
    </source>
</evidence>
<dbReference type="PROSITE" id="PS00428">
    <property type="entry name" value="FTSW_RODA_SPOVE"/>
    <property type="match status" value="1"/>
</dbReference>
<dbReference type="EC" id="2.4.99.28" evidence="19"/>
<dbReference type="EMBL" id="RAPK01000012">
    <property type="protein sequence ID" value="RKD68781.1"/>
    <property type="molecule type" value="Genomic_DNA"/>
</dbReference>
<dbReference type="InterPro" id="IPR001182">
    <property type="entry name" value="FtsW/RodA"/>
</dbReference>
<organism evidence="23 24">
    <name type="scientific">Sinobaca qinghaiensis</name>
    <dbReference type="NCBI Taxonomy" id="342944"/>
    <lineage>
        <taxon>Bacteria</taxon>
        <taxon>Bacillati</taxon>
        <taxon>Bacillota</taxon>
        <taxon>Bacilli</taxon>
        <taxon>Bacillales</taxon>
        <taxon>Sporolactobacillaceae</taxon>
        <taxon>Sinobaca</taxon>
    </lineage>
</organism>
<evidence type="ECO:0000256" key="1">
    <source>
        <dbReference type="ARBA" id="ARBA00004651"/>
    </source>
</evidence>
<dbReference type="NCBIfam" id="TIGR02614">
    <property type="entry name" value="ftsW"/>
    <property type="match status" value="1"/>
</dbReference>
<evidence type="ECO:0000256" key="12">
    <source>
        <dbReference type="ARBA" id="ARBA00023306"/>
    </source>
</evidence>
<evidence type="ECO:0000256" key="19">
    <source>
        <dbReference type="ARBA" id="ARBA00044770"/>
    </source>
</evidence>
<evidence type="ECO:0000313" key="24">
    <source>
        <dbReference type="Proteomes" id="UP000285120"/>
    </source>
</evidence>
<evidence type="ECO:0000256" key="10">
    <source>
        <dbReference type="ARBA" id="ARBA00022989"/>
    </source>
</evidence>
<dbReference type="GO" id="GO:0032153">
    <property type="term" value="C:cell division site"/>
    <property type="evidence" value="ECO:0007669"/>
    <property type="project" value="TreeGrafter"/>
</dbReference>
<keyword evidence="12" id="KW-0131">Cell cycle</keyword>
<keyword evidence="7 22" id="KW-0812">Transmembrane</keyword>
<keyword evidence="3" id="KW-1003">Cell membrane</keyword>
<dbReference type="GO" id="GO:0008955">
    <property type="term" value="F:peptidoglycan glycosyltransferase activity"/>
    <property type="evidence" value="ECO:0007669"/>
    <property type="project" value="UniProtKB-EC"/>
</dbReference>
<dbReference type="PANTHER" id="PTHR30474">
    <property type="entry name" value="CELL CYCLE PROTEIN"/>
    <property type="match status" value="1"/>
</dbReference>
<comment type="caution">
    <text evidence="23">The sequence shown here is derived from an EMBL/GenBank/DDBJ whole genome shotgun (WGS) entry which is preliminary data.</text>
</comment>
<evidence type="ECO:0000256" key="9">
    <source>
        <dbReference type="ARBA" id="ARBA00022984"/>
    </source>
</evidence>
<evidence type="ECO:0000256" key="14">
    <source>
        <dbReference type="ARBA" id="ARBA00032370"/>
    </source>
</evidence>
<protein>
    <recommendedName>
        <fullName evidence="17">Probable peptidoglycan glycosyltransferase FtsW</fullName>
        <ecNumber evidence="19">2.4.99.28</ecNumber>
    </recommendedName>
    <alternativeName>
        <fullName evidence="18">Cell division protein FtsW</fullName>
    </alternativeName>
    <alternativeName>
        <fullName evidence="15">Cell wall polymerase</fullName>
    </alternativeName>
    <alternativeName>
        <fullName evidence="14">Peptidoglycan polymerase</fullName>
    </alternativeName>
</protein>
<dbReference type="GO" id="GO:0071555">
    <property type="term" value="P:cell wall organization"/>
    <property type="evidence" value="ECO:0007669"/>
    <property type="project" value="UniProtKB-KW"/>
</dbReference>
<feature type="transmembrane region" description="Helical" evidence="22">
    <location>
        <begin position="185"/>
        <end position="202"/>
    </location>
</feature>
<proteinExistence type="inferred from homology"/>
<keyword evidence="24" id="KW-1185">Reference proteome</keyword>
<keyword evidence="10 22" id="KW-1133">Transmembrane helix</keyword>
<evidence type="ECO:0000256" key="13">
    <source>
        <dbReference type="ARBA" id="ARBA00023316"/>
    </source>
</evidence>
<dbReference type="Pfam" id="PF01098">
    <property type="entry name" value="FTSW_RODA_SPOVE"/>
    <property type="match status" value="1"/>
</dbReference>
<dbReference type="InterPro" id="IPR018365">
    <property type="entry name" value="Cell_cycle_FtsW-rel_CS"/>
</dbReference>
<evidence type="ECO:0000256" key="3">
    <source>
        <dbReference type="ARBA" id="ARBA00022475"/>
    </source>
</evidence>
<evidence type="ECO:0000256" key="17">
    <source>
        <dbReference type="ARBA" id="ARBA00041185"/>
    </source>
</evidence>
<dbReference type="GO" id="GO:0015648">
    <property type="term" value="F:lipid-linked peptidoglycan transporter activity"/>
    <property type="evidence" value="ECO:0007669"/>
    <property type="project" value="TreeGrafter"/>
</dbReference>
<dbReference type="GO" id="GO:0005886">
    <property type="term" value="C:plasma membrane"/>
    <property type="evidence" value="ECO:0007669"/>
    <property type="project" value="UniProtKB-SubCell"/>
</dbReference>
<keyword evidence="5" id="KW-0328">Glycosyltransferase</keyword>
<keyword evidence="13" id="KW-0961">Cell wall biogenesis/degradation</keyword>
<gene>
    <name evidence="23" type="ORF">ATL39_3243</name>
</gene>
<evidence type="ECO:0000256" key="15">
    <source>
        <dbReference type="ARBA" id="ARBA00033270"/>
    </source>
</evidence>
<keyword evidence="4 23" id="KW-0132">Cell division</keyword>
<feature type="transmembrane region" description="Helical" evidence="22">
    <location>
        <begin position="264"/>
        <end position="290"/>
    </location>
</feature>
<feature type="transmembrane region" description="Helical" evidence="22">
    <location>
        <begin position="104"/>
        <end position="125"/>
    </location>
</feature>
<evidence type="ECO:0000313" key="23">
    <source>
        <dbReference type="EMBL" id="RKD68781.1"/>
    </source>
</evidence>
<evidence type="ECO:0000256" key="16">
    <source>
        <dbReference type="ARBA" id="ARBA00038053"/>
    </source>
</evidence>
<dbReference type="AlphaFoldDB" id="A0A419UW34"/>
<dbReference type="GO" id="GO:0051301">
    <property type="term" value="P:cell division"/>
    <property type="evidence" value="ECO:0007669"/>
    <property type="project" value="UniProtKB-KW"/>
</dbReference>
<dbReference type="Proteomes" id="UP000285120">
    <property type="component" value="Unassembled WGS sequence"/>
</dbReference>
<comment type="function">
    <text evidence="21">Peptidoglycan polymerase that is essential for cell division.</text>
</comment>
<feature type="transmembrane region" description="Helical" evidence="22">
    <location>
        <begin position="137"/>
        <end position="155"/>
    </location>
</feature>
<comment type="pathway">
    <text evidence="2">Cell wall biogenesis; peptidoglycan biosynthesis.</text>
</comment>
<keyword evidence="9" id="KW-0573">Peptidoglycan synthesis</keyword>
<dbReference type="RefSeq" id="WP_245961014.1">
    <property type="nucleotide sequence ID" value="NZ_RAPK01000012.1"/>
</dbReference>
<dbReference type="PANTHER" id="PTHR30474:SF2">
    <property type="entry name" value="PEPTIDOGLYCAN GLYCOSYLTRANSFERASE FTSW-RELATED"/>
    <property type="match status" value="1"/>
</dbReference>
<reference evidence="23 24" key="1">
    <citation type="submission" date="2018-09" db="EMBL/GenBank/DDBJ databases">
        <title>Genomic Encyclopedia of Archaeal and Bacterial Type Strains, Phase II (KMG-II): from individual species to whole genera.</title>
        <authorList>
            <person name="Goeker M."/>
        </authorList>
    </citation>
    <scope>NUCLEOTIDE SEQUENCE [LARGE SCALE GENOMIC DNA]</scope>
    <source>
        <strain evidence="23 24">DSM 17008</strain>
    </source>
</reference>
<comment type="subcellular location">
    <subcellularLocation>
        <location evidence="1">Cell membrane</location>
        <topology evidence="1">Multi-pass membrane protein</topology>
    </subcellularLocation>
</comment>
<dbReference type="GO" id="GO:0009252">
    <property type="term" value="P:peptidoglycan biosynthetic process"/>
    <property type="evidence" value="ECO:0007669"/>
    <property type="project" value="UniProtKB-KW"/>
</dbReference>
<evidence type="ECO:0000256" key="18">
    <source>
        <dbReference type="ARBA" id="ARBA00041418"/>
    </source>
</evidence>
<comment type="catalytic activity">
    <reaction evidence="20">
        <text>[GlcNAc-(1-&gt;4)-Mur2Ac(oyl-L-Ala-gamma-D-Glu-L-Lys-D-Ala-D-Ala)](n)-di-trans,octa-cis-undecaprenyl diphosphate + beta-D-GlcNAc-(1-&gt;4)-Mur2Ac(oyl-L-Ala-gamma-D-Glu-L-Lys-D-Ala-D-Ala)-di-trans,octa-cis-undecaprenyl diphosphate = [GlcNAc-(1-&gt;4)-Mur2Ac(oyl-L-Ala-gamma-D-Glu-L-Lys-D-Ala-D-Ala)](n+1)-di-trans,octa-cis-undecaprenyl diphosphate + di-trans,octa-cis-undecaprenyl diphosphate + H(+)</text>
        <dbReference type="Rhea" id="RHEA:23708"/>
        <dbReference type="Rhea" id="RHEA-COMP:9602"/>
        <dbReference type="Rhea" id="RHEA-COMP:9603"/>
        <dbReference type="ChEBI" id="CHEBI:15378"/>
        <dbReference type="ChEBI" id="CHEBI:58405"/>
        <dbReference type="ChEBI" id="CHEBI:60033"/>
        <dbReference type="ChEBI" id="CHEBI:78435"/>
        <dbReference type="EC" id="2.4.99.28"/>
    </reaction>
</comment>
<keyword evidence="6" id="KW-0808">Transferase</keyword>
<evidence type="ECO:0000256" key="22">
    <source>
        <dbReference type="SAM" id="Phobius"/>
    </source>
</evidence>
<evidence type="ECO:0000256" key="21">
    <source>
        <dbReference type="ARBA" id="ARBA00049966"/>
    </source>
</evidence>
<keyword evidence="8" id="KW-0133">Cell shape</keyword>
<evidence type="ECO:0000256" key="20">
    <source>
        <dbReference type="ARBA" id="ARBA00049902"/>
    </source>
</evidence>
<dbReference type="InterPro" id="IPR013437">
    <property type="entry name" value="FtsW"/>
</dbReference>
<feature type="transmembrane region" description="Helical" evidence="22">
    <location>
        <begin position="161"/>
        <end position="178"/>
    </location>
</feature>
<feature type="transmembrane region" description="Helical" evidence="22">
    <location>
        <begin position="302"/>
        <end position="321"/>
    </location>
</feature>
<keyword evidence="11 22" id="KW-0472">Membrane</keyword>
<comment type="similarity">
    <text evidence="16">Belongs to the SEDS family. FtsW subfamily.</text>
</comment>
<sequence>MQKYKNYDWWMIGAAFALAIFGLVMIYSASFPLAIDLYDNPAHFFQRQLIFFILGTLMFIFFMHFPFRRFQVFIPFMMLISIVSLTLVLIIGNEVNGATSWFSIGPFTVQPAEFVKIAVIIYLAYVYSKKQTYINRLVTGVLPPLVMIVVIFALIALQPDIGTAASIIMTTGVIVYLSGAKISHIAGLGAVAAVVIGILAAIEPYRVQRLTAFRDPFEVAEAASGSGYQLIQSYIAFAHGGLFGTGLGQSVQKMHFLPEPHTDFILAVVAEELGIFGIGFILLCLGIIAWRGSLIGIRNRSQFGTLLAFGIVFQLLSQAVINAGAATGLMPITGLTFPLMSYGGSSLLVTMILLGILANISKYTSLDRKKSAQESSAI</sequence>
<feature type="transmembrane region" description="Helical" evidence="22">
    <location>
        <begin position="49"/>
        <end position="65"/>
    </location>
</feature>